<feature type="binding site" evidence="5 8">
    <location>
        <begin position="93"/>
        <end position="100"/>
    </location>
    <ligand>
        <name>substrate</name>
    </ligand>
</feature>
<dbReference type="EMBL" id="FOMB01000002">
    <property type="protein sequence ID" value="SFC10667.1"/>
    <property type="molecule type" value="Genomic_DNA"/>
</dbReference>
<evidence type="ECO:0000256" key="5">
    <source>
        <dbReference type="HAMAP-Rule" id="MF_00013"/>
    </source>
</evidence>
<feature type="active site" description="Acyl-thioester intermediate" evidence="5 7">
    <location>
        <position position="199"/>
    </location>
</feature>
<evidence type="ECO:0000256" key="7">
    <source>
        <dbReference type="PIRSR" id="PIRSR016262-1"/>
    </source>
</evidence>
<dbReference type="PIRSF" id="PIRSF016262">
    <property type="entry name" value="LPLase"/>
    <property type="match status" value="1"/>
</dbReference>
<evidence type="ECO:0000256" key="3">
    <source>
        <dbReference type="ARBA" id="ARBA00023315"/>
    </source>
</evidence>
<evidence type="ECO:0000313" key="11">
    <source>
        <dbReference type="EMBL" id="SFC10667.1"/>
    </source>
</evidence>
<comment type="similarity">
    <text evidence="5 6">Belongs to the LipB family.</text>
</comment>
<dbReference type="HAMAP" id="MF_00013">
    <property type="entry name" value="LipB"/>
    <property type="match status" value="1"/>
</dbReference>
<dbReference type="InterPro" id="IPR045864">
    <property type="entry name" value="aa-tRNA-synth_II/BPL/LPL"/>
</dbReference>
<organism evidence="11 12">
    <name type="scientific">Devosia psychrophila</name>
    <dbReference type="NCBI Taxonomy" id="728005"/>
    <lineage>
        <taxon>Bacteria</taxon>
        <taxon>Pseudomonadati</taxon>
        <taxon>Pseudomonadota</taxon>
        <taxon>Alphaproteobacteria</taxon>
        <taxon>Hyphomicrobiales</taxon>
        <taxon>Devosiaceae</taxon>
        <taxon>Devosia</taxon>
    </lineage>
</organism>
<dbReference type="EC" id="2.3.1.181" evidence="5 6"/>
<dbReference type="PANTHER" id="PTHR10993">
    <property type="entry name" value="OCTANOYLTRANSFERASE"/>
    <property type="match status" value="1"/>
</dbReference>
<proteinExistence type="inferred from homology"/>
<dbReference type="InterPro" id="IPR000544">
    <property type="entry name" value="Octanoyltransferase"/>
</dbReference>
<evidence type="ECO:0000256" key="4">
    <source>
        <dbReference type="ARBA" id="ARBA00024732"/>
    </source>
</evidence>
<keyword evidence="5" id="KW-0963">Cytoplasm</keyword>
<dbReference type="GO" id="GO:0005737">
    <property type="term" value="C:cytoplasm"/>
    <property type="evidence" value="ECO:0007669"/>
    <property type="project" value="UniProtKB-SubCell"/>
</dbReference>
<dbReference type="PROSITE" id="PS01313">
    <property type="entry name" value="LIPB"/>
    <property type="match status" value="1"/>
</dbReference>
<feature type="binding site" evidence="5 8">
    <location>
        <begin position="181"/>
        <end position="183"/>
    </location>
    <ligand>
        <name>substrate</name>
    </ligand>
</feature>
<evidence type="ECO:0000256" key="1">
    <source>
        <dbReference type="ARBA" id="ARBA00004821"/>
    </source>
</evidence>
<dbReference type="GO" id="GO:0009249">
    <property type="term" value="P:protein lipoylation"/>
    <property type="evidence" value="ECO:0007669"/>
    <property type="project" value="InterPro"/>
</dbReference>
<evidence type="ECO:0000256" key="6">
    <source>
        <dbReference type="PIRNR" id="PIRNR016262"/>
    </source>
</evidence>
<dbReference type="GO" id="GO:0033819">
    <property type="term" value="F:lipoyl(octanoyl) transferase activity"/>
    <property type="evidence" value="ECO:0007669"/>
    <property type="project" value="UniProtKB-EC"/>
</dbReference>
<dbReference type="NCBIfam" id="NF010921">
    <property type="entry name" value="PRK14341.1"/>
    <property type="match status" value="1"/>
</dbReference>
<feature type="binding site" evidence="5 8">
    <location>
        <begin position="168"/>
        <end position="170"/>
    </location>
    <ligand>
        <name>substrate</name>
    </ligand>
</feature>
<dbReference type="CDD" id="cd16444">
    <property type="entry name" value="LipB"/>
    <property type="match status" value="1"/>
</dbReference>
<dbReference type="Pfam" id="PF21948">
    <property type="entry name" value="LplA-B_cat"/>
    <property type="match status" value="1"/>
</dbReference>
<protein>
    <recommendedName>
        <fullName evidence="5 6">Octanoyltransferase</fullName>
        <ecNumber evidence="5 6">2.3.1.181</ecNumber>
    </recommendedName>
    <alternativeName>
        <fullName evidence="5">Lipoate-protein ligase B</fullName>
    </alternativeName>
    <alternativeName>
        <fullName evidence="5">Lipoyl/octanoyl transferase</fullName>
    </alternativeName>
    <alternativeName>
        <fullName evidence="5">Octanoyl-[acyl-carrier-protein]-protein N-octanoyltransferase</fullName>
    </alternativeName>
</protein>
<name>A0A1I1GFU7_9HYPH</name>
<comment type="subcellular location">
    <subcellularLocation>
        <location evidence="5">Cytoplasm</location>
    </subcellularLocation>
</comment>
<dbReference type="NCBIfam" id="NF010925">
    <property type="entry name" value="PRK14345.1"/>
    <property type="match status" value="1"/>
</dbReference>
<comment type="function">
    <text evidence="4 5 6">Catalyzes the transfer of endogenously produced octanoic acid from octanoyl-acyl-carrier-protein onto the lipoyl domains of lipoate-dependent enzymes. Lipoyl-ACP can also act as a substrate although octanoyl-ACP is likely to be the physiological substrate.</text>
</comment>
<dbReference type="SUPFAM" id="SSF55681">
    <property type="entry name" value="Class II aaRS and biotin synthetases"/>
    <property type="match status" value="1"/>
</dbReference>
<reference evidence="11 12" key="1">
    <citation type="submission" date="2016-10" db="EMBL/GenBank/DDBJ databases">
        <authorList>
            <person name="de Groot N.N."/>
        </authorList>
    </citation>
    <scope>NUCLEOTIDE SEQUENCE [LARGE SCALE GENOMIC DNA]</scope>
    <source>
        <strain evidence="11 12">CGMCC 1.10210</strain>
    </source>
</reference>
<evidence type="ECO:0000256" key="9">
    <source>
        <dbReference type="PIRSR" id="PIRSR016262-3"/>
    </source>
</evidence>
<dbReference type="STRING" id="728005.SAMN04488059_102154"/>
<comment type="miscellaneous">
    <text evidence="5">In the reaction, the free carboxyl group of octanoic acid is attached via an amide linkage to the epsilon-amino group of a specific lysine residue of lipoyl domains of lipoate-dependent enzymes.</text>
</comment>
<evidence type="ECO:0000256" key="8">
    <source>
        <dbReference type="PIRSR" id="PIRSR016262-2"/>
    </source>
</evidence>
<dbReference type="PANTHER" id="PTHR10993:SF7">
    <property type="entry name" value="LIPOYLTRANSFERASE 2, MITOCHONDRIAL-RELATED"/>
    <property type="match status" value="1"/>
</dbReference>
<dbReference type="PROSITE" id="PS51733">
    <property type="entry name" value="BPL_LPL_CATALYTIC"/>
    <property type="match status" value="1"/>
</dbReference>
<dbReference type="Proteomes" id="UP000182258">
    <property type="component" value="Unassembled WGS sequence"/>
</dbReference>
<comment type="pathway">
    <text evidence="1 5 6">Protein modification; protein lipoylation via endogenous pathway; protein N(6)-(lipoyl)lysine from octanoyl-[acyl-carrier-protein]: step 1/2.</text>
</comment>
<dbReference type="AlphaFoldDB" id="A0A1I1GFU7"/>
<feature type="domain" description="BPL/LPL catalytic" evidence="10">
    <location>
        <begin position="55"/>
        <end position="237"/>
    </location>
</feature>
<dbReference type="InterPro" id="IPR020605">
    <property type="entry name" value="Octanoyltransferase_CS"/>
</dbReference>
<accession>A0A1I1GFU7</accession>
<evidence type="ECO:0000256" key="2">
    <source>
        <dbReference type="ARBA" id="ARBA00022679"/>
    </source>
</evidence>
<keyword evidence="3 5" id="KW-0012">Acyltransferase</keyword>
<keyword evidence="2 5" id="KW-0808">Transferase</keyword>
<gene>
    <name evidence="5" type="primary">lipB</name>
    <name evidence="11" type="ORF">SAMN04488059_102154</name>
</gene>
<sequence length="254" mass="27646">MVMETLTNGDDGCETSNKLARIDARPVQWIISPEPVPYPVALDAMKARAAAIAAGEAEEAIWLIEHPPLYTAGTSAVAADLLSDRFPVYDAGRGGQYTYHGPGQRVAYVMLDLTQRGRDIRCLVKGLEGWIIDTLAAYNITGERRDGRIGVWVQRPDKGMLKEDKIAAIGVRVSKWVTFHGISLNVMPDLTHYDGIVPCGISDQGVTSFEDLGQLVSMPEVDSVLRSTFERRFGPTISASEESLVSTGPRSLVA</sequence>
<dbReference type="UniPathway" id="UPA00538">
    <property type="reaction ID" value="UER00592"/>
</dbReference>
<feature type="site" description="Lowers pKa of active site Cys" evidence="5 9">
    <location>
        <position position="165"/>
    </location>
</feature>
<evidence type="ECO:0000313" key="12">
    <source>
        <dbReference type="Proteomes" id="UP000182258"/>
    </source>
</evidence>
<dbReference type="Gene3D" id="3.30.930.10">
    <property type="entry name" value="Bira Bifunctional Protein, Domain 2"/>
    <property type="match status" value="1"/>
</dbReference>
<comment type="catalytic activity">
    <reaction evidence="5 6">
        <text>octanoyl-[ACP] + L-lysyl-[protein] = N(6)-octanoyl-L-lysyl-[protein] + holo-[ACP] + H(+)</text>
        <dbReference type="Rhea" id="RHEA:17665"/>
        <dbReference type="Rhea" id="RHEA-COMP:9636"/>
        <dbReference type="Rhea" id="RHEA-COMP:9685"/>
        <dbReference type="Rhea" id="RHEA-COMP:9752"/>
        <dbReference type="Rhea" id="RHEA-COMP:9928"/>
        <dbReference type="ChEBI" id="CHEBI:15378"/>
        <dbReference type="ChEBI" id="CHEBI:29969"/>
        <dbReference type="ChEBI" id="CHEBI:64479"/>
        <dbReference type="ChEBI" id="CHEBI:78463"/>
        <dbReference type="ChEBI" id="CHEBI:78809"/>
        <dbReference type="EC" id="2.3.1.181"/>
    </reaction>
</comment>
<dbReference type="NCBIfam" id="TIGR00214">
    <property type="entry name" value="lipB"/>
    <property type="match status" value="1"/>
</dbReference>
<evidence type="ECO:0000259" key="10">
    <source>
        <dbReference type="PROSITE" id="PS51733"/>
    </source>
</evidence>
<dbReference type="InterPro" id="IPR004143">
    <property type="entry name" value="BPL_LPL_catalytic"/>
</dbReference>